<dbReference type="Pfam" id="PF02518">
    <property type="entry name" value="HATPase_c"/>
    <property type="match status" value="1"/>
</dbReference>
<comment type="subcellular location">
    <subcellularLocation>
        <location evidence="2">Membrane</location>
        <topology evidence="2">Multi-pass membrane protein</topology>
    </subcellularLocation>
</comment>
<dbReference type="PROSITE" id="PS50109">
    <property type="entry name" value="HIS_KIN"/>
    <property type="match status" value="1"/>
</dbReference>
<keyword evidence="16" id="KW-1185">Reference proteome</keyword>
<keyword evidence="9 12" id="KW-1133">Transmembrane helix</keyword>
<evidence type="ECO:0000256" key="7">
    <source>
        <dbReference type="ARBA" id="ARBA00022692"/>
    </source>
</evidence>
<feature type="domain" description="Histidine kinase" evidence="13">
    <location>
        <begin position="280"/>
        <end position="497"/>
    </location>
</feature>
<keyword evidence="5" id="KW-0597">Phosphoprotein</keyword>
<dbReference type="SUPFAM" id="SSF47384">
    <property type="entry name" value="Homodimeric domain of signal transducing histidine kinase"/>
    <property type="match status" value="1"/>
</dbReference>
<dbReference type="SMART" id="SM00388">
    <property type="entry name" value="HisKA"/>
    <property type="match status" value="1"/>
</dbReference>
<keyword evidence="11 12" id="KW-0472">Membrane</keyword>
<dbReference type="Pfam" id="PF00512">
    <property type="entry name" value="HisKA"/>
    <property type="match status" value="1"/>
</dbReference>
<dbReference type="InterPro" id="IPR036097">
    <property type="entry name" value="HisK_dim/P_sf"/>
</dbReference>
<comment type="catalytic activity">
    <reaction evidence="1">
        <text>ATP + protein L-histidine = ADP + protein N-phospho-L-histidine.</text>
        <dbReference type="EC" id="2.7.13.3"/>
    </reaction>
</comment>
<evidence type="ECO:0000256" key="9">
    <source>
        <dbReference type="ARBA" id="ARBA00022989"/>
    </source>
</evidence>
<dbReference type="InterPro" id="IPR003594">
    <property type="entry name" value="HATPase_dom"/>
</dbReference>
<evidence type="ECO:0000256" key="1">
    <source>
        <dbReference type="ARBA" id="ARBA00000085"/>
    </source>
</evidence>
<evidence type="ECO:0000256" key="10">
    <source>
        <dbReference type="ARBA" id="ARBA00023012"/>
    </source>
</evidence>
<evidence type="ECO:0000256" key="2">
    <source>
        <dbReference type="ARBA" id="ARBA00004141"/>
    </source>
</evidence>
<evidence type="ECO:0000256" key="3">
    <source>
        <dbReference type="ARBA" id="ARBA00012438"/>
    </source>
</evidence>
<keyword evidence="10" id="KW-0902">Two-component regulatory system</keyword>
<dbReference type="AlphaFoldDB" id="A0A0F4LUB7"/>
<evidence type="ECO:0000256" key="8">
    <source>
        <dbReference type="ARBA" id="ARBA00022777"/>
    </source>
</evidence>
<evidence type="ECO:0000259" key="14">
    <source>
        <dbReference type="PROSITE" id="PS50885"/>
    </source>
</evidence>
<feature type="domain" description="HAMP" evidence="14">
    <location>
        <begin position="218"/>
        <end position="272"/>
    </location>
</feature>
<dbReference type="PANTHER" id="PTHR45528:SF12">
    <property type="entry name" value="SENSOR HISTIDINE KINASE ARSS"/>
    <property type="match status" value="1"/>
</dbReference>
<dbReference type="STRING" id="1218492.JG30_05760"/>
<organism evidence="15 16">
    <name type="scientific">Bombilactobacillus mellifer</name>
    <dbReference type="NCBI Taxonomy" id="1218492"/>
    <lineage>
        <taxon>Bacteria</taxon>
        <taxon>Bacillati</taxon>
        <taxon>Bacillota</taxon>
        <taxon>Bacilli</taxon>
        <taxon>Lactobacillales</taxon>
        <taxon>Lactobacillaceae</taxon>
        <taxon>Bombilactobacillus</taxon>
    </lineage>
</organism>
<dbReference type="PATRIC" id="fig|1218492.5.peg.702"/>
<dbReference type="GO" id="GO:0000155">
    <property type="term" value="F:phosphorelay sensor kinase activity"/>
    <property type="evidence" value="ECO:0007669"/>
    <property type="project" value="InterPro"/>
</dbReference>
<proteinExistence type="predicted"/>
<evidence type="ECO:0000256" key="6">
    <source>
        <dbReference type="ARBA" id="ARBA00022679"/>
    </source>
</evidence>
<evidence type="ECO:0000313" key="15">
    <source>
        <dbReference type="EMBL" id="KJY62372.1"/>
    </source>
</evidence>
<dbReference type="PANTHER" id="PTHR45528">
    <property type="entry name" value="SENSOR HISTIDINE KINASE CPXA"/>
    <property type="match status" value="1"/>
</dbReference>
<dbReference type="FunFam" id="1.10.287.130:FF:000001">
    <property type="entry name" value="Two-component sensor histidine kinase"/>
    <property type="match status" value="1"/>
</dbReference>
<comment type="caution">
    <text evidence="15">The sequence shown here is derived from an EMBL/GenBank/DDBJ whole genome shotgun (WGS) entry which is preliminary data.</text>
</comment>
<dbReference type="EC" id="2.7.13.3" evidence="3"/>
<keyword evidence="7 12" id="KW-0812">Transmembrane</keyword>
<accession>A0A0F4LUB7</accession>
<dbReference type="InterPro" id="IPR004358">
    <property type="entry name" value="Sig_transdc_His_kin-like_C"/>
</dbReference>
<dbReference type="OrthoDB" id="9786919at2"/>
<dbReference type="Gene3D" id="1.10.287.130">
    <property type="match status" value="1"/>
</dbReference>
<dbReference type="CDD" id="cd00082">
    <property type="entry name" value="HisKA"/>
    <property type="match status" value="1"/>
</dbReference>
<dbReference type="Proteomes" id="UP000033558">
    <property type="component" value="Unassembled WGS sequence"/>
</dbReference>
<evidence type="ECO:0000259" key="13">
    <source>
        <dbReference type="PROSITE" id="PS50109"/>
    </source>
</evidence>
<dbReference type="CDD" id="cd06225">
    <property type="entry name" value="HAMP"/>
    <property type="match status" value="1"/>
</dbReference>
<feature type="transmembrane region" description="Helical" evidence="12">
    <location>
        <begin position="198"/>
        <end position="216"/>
    </location>
</feature>
<dbReference type="EMBL" id="JXJQ01000006">
    <property type="protein sequence ID" value="KJY62372.1"/>
    <property type="molecule type" value="Genomic_DNA"/>
</dbReference>
<dbReference type="Pfam" id="PF18719">
    <property type="entry name" value="ArlS_N"/>
    <property type="match status" value="1"/>
</dbReference>
<gene>
    <name evidence="15" type="primary">hpk2</name>
    <name evidence="15" type="ORF">JG30_05760</name>
</gene>
<dbReference type="PROSITE" id="PS50885">
    <property type="entry name" value="HAMP"/>
    <property type="match status" value="1"/>
</dbReference>
<dbReference type="InterPro" id="IPR036890">
    <property type="entry name" value="HATPase_C_sf"/>
</dbReference>
<evidence type="ECO:0000256" key="12">
    <source>
        <dbReference type="SAM" id="Phobius"/>
    </source>
</evidence>
<dbReference type="PRINTS" id="PR00344">
    <property type="entry name" value="BCTRLSENSOR"/>
</dbReference>
<evidence type="ECO:0000256" key="4">
    <source>
        <dbReference type="ARBA" id="ARBA00015735"/>
    </source>
</evidence>
<reference evidence="15 16" key="1">
    <citation type="submission" date="2015-01" db="EMBL/GenBank/DDBJ databases">
        <title>Comparative genomics of the lactic acid bacteria isolated from the honey bee gut.</title>
        <authorList>
            <person name="Ellegaard K.M."/>
            <person name="Tamarit D."/>
            <person name="Javelind E."/>
            <person name="Olofsson T."/>
            <person name="Andersson S.G."/>
            <person name="Vasquez A."/>
        </authorList>
    </citation>
    <scope>NUCLEOTIDE SEQUENCE [LARGE SCALE GENOMIC DNA]</scope>
    <source>
        <strain evidence="15 16">Bin4</strain>
    </source>
</reference>
<dbReference type="HOGENOM" id="CLU_000445_89_6_9"/>
<dbReference type="InterPro" id="IPR050398">
    <property type="entry name" value="HssS/ArlS-like"/>
</dbReference>
<name>A0A0F4LUB7_9LACO</name>
<protein>
    <recommendedName>
        <fullName evidence="4">Signal transduction histidine-protein kinase ArlS</fullName>
        <ecNumber evidence="3">2.7.13.3</ecNumber>
    </recommendedName>
</protein>
<dbReference type="Gene3D" id="3.30.565.10">
    <property type="entry name" value="Histidine kinase-like ATPase, C-terminal domain"/>
    <property type="match status" value="1"/>
</dbReference>
<dbReference type="InterPro" id="IPR003660">
    <property type="entry name" value="HAMP_dom"/>
</dbReference>
<dbReference type="RefSeq" id="WP_046316041.1">
    <property type="nucleotide sequence ID" value="NZ_JBHSZT010000001.1"/>
</dbReference>
<evidence type="ECO:0000313" key="16">
    <source>
        <dbReference type="Proteomes" id="UP000033558"/>
    </source>
</evidence>
<dbReference type="InterPro" id="IPR005467">
    <property type="entry name" value="His_kinase_dom"/>
</dbReference>
<dbReference type="InterPro" id="IPR003661">
    <property type="entry name" value="HisK_dim/P_dom"/>
</dbReference>
<sequence length="504" mass="57691">MKAKLTNLRITIRFKWTCFLSLAIFLVFGIFTTLIYTSVGQALLHTEENNVKDTIAAVDSRFNIYPRNLTQAQVQRRLAPPVTRRSLNNEQSKKIISENPEVLYRDSLSKQLARGDLAIVIYDAQRQPLFKIGAIQAKFERPTQAHEIVLKKSTHRSSYLEATAPLYSSHTKKLIGFVKVNNGLRVYHHAFRQLNKKMLLVVIFAILLSIILGYVLTQPLVHRINQINQTMDEINEDPDSQARIPLQKSNDEISDLVGRFNKMLDRLQEYTNQQKEFVEDVSHELRTPVAVLEGHLKMLQRWGKDDPQVLDESITASVSEVDRMKKLIQEMLDLTRAEQIETNYTHETTEANETIHQAYNDFVMLHPDFKINLDDTMPPHTMVQIYRNHLMQVLVILMDNAVKYSSDRKEMNLSVSTEENMLTIAVQDFGVGIAQSDIKRIFDRFYRVDKARSRESGGNGLGLPIAKKIVEMYKGSITAESALGSGTIFRVNLPLVATKKHLLK</sequence>
<keyword evidence="6" id="KW-0808">Transferase</keyword>
<feature type="transmembrane region" description="Helical" evidence="12">
    <location>
        <begin position="14"/>
        <end position="36"/>
    </location>
</feature>
<dbReference type="Pfam" id="PF00672">
    <property type="entry name" value="HAMP"/>
    <property type="match status" value="1"/>
</dbReference>
<dbReference type="InterPro" id="IPR041610">
    <property type="entry name" value="ArlS_N"/>
</dbReference>
<dbReference type="SUPFAM" id="SSF158472">
    <property type="entry name" value="HAMP domain-like"/>
    <property type="match status" value="1"/>
</dbReference>
<dbReference type="FunFam" id="3.30.565.10:FF:000006">
    <property type="entry name" value="Sensor histidine kinase WalK"/>
    <property type="match status" value="1"/>
</dbReference>
<dbReference type="SUPFAM" id="SSF55874">
    <property type="entry name" value="ATPase domain of HSP90 chaperone/DNA topoisomerase II/histidine kinase"/>
    <property type="match status" value="1"/>
</dbReference>
<evidence type="ECO:0000256" key="5">
    <source>
        <dbReference type="ARBA" id="ARBA00022553"/>
    </source>
</evidence>
<dbReference type="SMART" id="SM00304">
    <property type="entry name" value="HAMP"/>
    <property type="match status" value="1"/>
</dbReference>
<dbReference type="SMART" id="SM00387">
    <property type="entry name" value="HATPase_c"/>
    <property type="match status" value="1"/>
</dbReference>
<evidence type="ECO:0000256" key="11">
    <source>
        <dbReference type="ARBA" id="ARBA00023136"/>
    </source>
</evidence>
<dbReference type="GO" id="GO:0016020">
    <property type="term" value="C:membrane"/>
    <property type="evidence" value="ECO:0007669"/>
    <property type="project" value="UniProtKB-SubCell"/>
</dbReference>
<dbReference type="Gene3D" id="6.10.340.10">
    <property type="match status" value="1"/>
</dbReference>
<keyword evidence="8 15" id="KW-0418">Kinase</keyword>